<gene>
    <name evidence="1" type="ORF">IPV69_15095</name>
</gene>
<accession>A0A7M2WQD6</accession>
<sequence>MILQTWLLDFDLPKLLRHVPAGPRRRERLQLGFLEVEGALAAYVETPWSLRGVLRTCDAMAWI</sequence>
<dbReference type="Proteomes" id="UP000593765">
    <property type="component" value="Chromosome"/>
</dbReference>
<organism evidence="1 2">
    <name type="scientific">Humisphaera borealis</name>
    <dbReference type="NCBI Taxonomy" id="2807512"/>
    <lineage>
        <taxon>Bacteria</taxon>
        <taxon>Pseudomonadati</taxon>
        <taxon>Planctomycetota</taxon>
        <taxon>Phycisphaerae</taxon>
        <taxon>Tepidisphaerales</taxon>
        <taxon>Tepidisphaeraceae</taxon>
        <taxon>Humisphaera</taxon>
    </lineage>
</organism>
<reference evidence="1 2" key="1">
    <citation type="submission" date="2020-10" db="EMBL/GenBank/DDBJ databases">
        <title>Wide distribution of Phycisphaera-like planctomycetes from WD2101 soil group in peatlands and genome analysis of the first cultivated representative.</title>
        <authorList>
            <person name="Dedysh S.N."/>
            <person name="Beletsky A.V."/>
            <person name="Ivanova A."/>
            <person name="Kulichevskaya I.S."/>
            <person name="Suzina N.E."/>
            <person name="Philippov D.A."/>
            <person name="Rakitin A.L."/>
            <person name="Mardanov A.V."/>
            <person name="Ravin N.V."/>
        </authorList>
    </citation>
    <scope>NUCLEOTIDE SEQUENCE [LARGE SCALE GENOMIC DNA]</scope>
    <source>
        <strain evidence="1 2">M1803</strain>
    </source>
</reference>
<evidence type="ECO:0000313" key="1">
    <source>
        <dbReference type="EMBL" id="QOV87613.1"/>
    </source>
</evidence>
<proteinExistence type="predicted"/>
<protein>
    <submittedName>
        <fullName evidence="1">Uncharacterized protein</fullName>
    </submittedName>
</protein>
<evidence type="ECO:0000313" key="2">
    <source>
        <dbReference type="Proteomes" id="UP000593765"/>
    </source>
</evidence>
<keyword evidence="2" id="KW-1185">Reference proteome</keyword>
<name>A0A7M2WQD6_9BACT</name>
<dbReference type="EMBL" id="CP063458">
    <property type="protein sequence ID" value="QOV87613.1"/>
    <property type="molecule type" value="Genomic_DNA"/>
</dbReference>
<dbReference type="KEGG" id="hbs:IPV69_15095"/>
<dbReference type="AlphaFoldDB" id="A0A7M2WQD6"/>